<keyword evidence="3 5" id="KW-0472">Membrane</keyword>
<keyword evidence="1 5" id="KW-0812">Transmembrane</keyword>
<evidence type="ECO:0000313" key="7">
    <source>
        <dbReference type="Proteomes" id="UP000663881"/>
    </source>
</evidence>
<dbReference type="InterPro" id="IPR036640">
    <property type="entry name" value="ABC1_TM_sf"/>
</dbReference>
<dbReference type="GO" id="GO:0016020">
    <property type="term" value="C:membrane"/>
    <property type="evidence" value="ECO:0007669"/>
    <property type="project" value="InterPro"/>
</dbReference>
<protein>
    <submittedName>
        <fullName evidence="6">Uncharacterized protein</fullName>
    </submittedName>
</protein>
<evidence type="ECO:0000256" key="3">
    <source>
        <dbReference type="ARBA" id="ARBA00023136"/>
    </source>
</evidence>
<dbReference type="EMBL" id="CAJOAY010004430">
    <property type="protein sequence ID" value="CAF4069589.1"/>
    <property type="molecule type" value="Genomic_DNA"/>
</dbReference>
<feature type="transmembrane region" description="Helical" evidence="5">
    <location>
        <begin position="137"/>
        <end position="162"/>
    </location>
</feature>
<feature type="non-terminal residue" evidence="6">
    <location>
        <position position="1"/>
    </location>
</feature>
<sequence length="380" mass="44874">MSEKEPLLNTSKKLPIDNDNDNENETFSHWQKYFNRQKTEAKNKKLDDEIKQTNKDIPISVFQLVRLFATRSFALDCHHQYENFTSTIINNSQCPFGIDLNSLNYDRLHKFCHYDNKIISSTLSPLTPLFRENVLNLVYLFFGFGIVTFLCTFIEYICSTIATKRQTSRMSILLFQSLIQRNAKLLVKIYNKNEKGCDDNYIGQFEILNIINYDAPPNGPIIIDSYGQHKGHFHLSIDSKKSSNESQQLPRYTFDGPCRYSRYDFLPTNHHTERIYSTWTIQLRRILSYFPSDERQQWNRQYKPVQQVASDYLGISTTHNMMVLAQKTFNEKIVRHDENGQLRSADDLWKLVLMDQTTQQIRPRIYTYIIDDTTWQFTEI</sequence>
<name>A0A819SSK0_9BILA</name>
<evidence type="ECO:0000256" key="2">
    <source>
        <dbReference type="ARBA" id="ARBA00022989"/>
    </source>
</evidence>
<dbReference type="Proteomes" id="UP000663881">
    <property type="component" value="Unassembled WGS sequence"/>
</dbReference>
<dbReference type="AlphaFoldDB" id="A0A819SSK0"/>
<gene>
    <name evidence="6" type="ORF">OKA104_LOCUS33888</name>
</gene>
<accession>A0A819SSK0</accession>
<organism evidence="6 7">
    <name type="scientific">Adineta steineri</name>
    <dbReference type="NCBI Taxonomy" id="433720"/>
    <lineage>
        <taxon>Eukaryota</taxon>
        <taxon>Metazoa</taxon>
        <taxon>Spiralia</taxon>
        <taxon>Gnathifera</taxon>
        <taxon>Rotifera</taxon>
        <taxon>Eurotatoria</taxon>
        <taxon>Bdelloidea</taxon>
        <taxon>Adinetida</taxon>
        <taxon>Adinetidae</taxon>
        <taxon>Adineta</taxon>
    </lineage>
</organism>
<dbReference type="GO" id="GO:0005524">
    <property type="term" value="F:ATP binding"/>
    <property type="evidence" value="ECO:0007669"/>
    <property type="project" value="InterPro"/>
</dbReference>
<reference evidence="6" key="1">
    <citation type="submission" date="2021-02" db="EMBL/GenBank/DDBJ databases">
        <authorList>
            <person name="Nowell W R."/>
        </authorList>
    </citation>
    <scope>NUCLEOTIDE SEQUENCE</scope>
</reference>
<evidence type="ECO:0000256" key="1">
    <source>
        <dbReference type="ARBA" id="ARBA00022692"/>
    </source>
</evidence>
<comment type="caution">
    <text evidence="6">The sequence shown here is derived from an EMBL/GenBank/DDBJ whole genome shotgun (WGS) entry which is preliminary data.</text>
</comment>
<dbReference type="Gene3D" id="1.20.1560.10">
    <property type="entry name" value="ABC transporter type 1, transmembrane domain"/>
    <property type="match status" value="1"/>
</dbReference>
<keyword evidence="2 5" id="KW-1133">Transmembrane helix</keyword>
<evidence type="ECO:0000313" key="6">
    <source>
        <dbReference type="EMBL" id="CAF4069589.1"/>
    </source>
</evidence>
<feature type="non-terminal residue" evidence="6">
    <location>
        <position position="380"/>
    </location>
</feature>
<evidence type="ECO:0000256" key="4">
    <source>
        <dbReference type="SAM" id="MobiDB-lite"/>
    </source>
</evidence>
<proteinExistence type="predicted"/>
<evidence type="ECO:0000256" key="5">
    <source>
        <dbReference type="SAM" id="Phobius"/>
    </source>
</evidence>
<feature type="region of interest" description="Disordered" evidence="4">
    <location>
        <begin position="1"/>
        <end position="24"/>
    </location>
</feature>